<gene>
    <name evidence="2" type="ORF">L21_1513</name>
</gene>
<reference evidence="2 3" key="1">
    <citation type="submission" date="2016-08" db="EMBL/GenBank/DDBJ databases">
        <authorList>
            <person name="Seilhamer J.J."/>
        </authorList>
    </citation>
    <scope>NUCLEOTIDE SEQUENCE [LARGE SCALE GENOMIC DNA]</scope>
    <source>
        <strain evidence="2">L21-II-0</strain>
    </source>
</reference>
<dbReference type="Proteomes" id="UP000184671">
    <property type="component" value="Unassembled WGS sequence"/>
</dbReference>
<evidence type="ECO:0000256" key="1">
    <source>
        <dbReference type="SAM" id="MobiDB-lite"/>
    </source>
</evidence>
<evidence type="ECO:0000313" key="3">
    <source>
        <dbReference type="Proteomes" id="UP000184671"/>
    </source>
</evidence>
<name>A0A1M4ML63_9EURY</name>
<evidence type="ECO:0008006" key="4">
    <source>
        <dbReference type="Google" id="ProtNLM"/>
    </source>
</evidence>
<evidence type="ECO:0000313" key="2">
    <source>
        <dbReference type="EMBL" id="SCL75606.1"/>
    </source>
</evidence>
<feature type="region of interest" description="Disordered" evidence="1">
    <location>
        <begin position="72"/>
        <end position="149"/>
    </location>
</feature>
<dbReference type="AlphaFoldDB" id="A0A1M4ML63"/>
<organism evidence="2 3">
    <name type="scientific">Methanoculleus chikugoensis</name>
    <dbReference type="NCBI Taxonomy" id="118126"/>
    <lineage>
        <taxon>Archaea</taxon>
        <taxon>Methanobacteriati</taxon>
        <taxon>Methanobacteriota</taxon>
        <taxon>Stenosarchaea group</taxon>
        <taxon>Methanomicrobia</taxon>
        <taxon>Methanomicrobiales</taxon>
        <taxon>Methanomicrobiaceae</taxon>
        <taxon>Methanoculleus</taxon>
    </lineage>
</organism>
<protein>
    <recommendedName>
        <fullName evidence="4">DUF4352 domain-containing protein</fullName>
    </recommendedName>
</protein>
<sequence length="459" mass="48613">MSKHHENALIFLGIAVCAGFLLAIPAVADSGQGLMALESGELLPFSPGNLSAIGDNLEPSDLRALADEGNATDTAPALPEEDNATGTSPVHMDERDNPDPFAEFQDGENASSVSEEPLSESDAEPVTPAVPESTDRPVPVVGTPYEGTGDYDDERLAGLVETASIRLMRLSMEHAHALYLQDADAAAVAADDLHAFSVRLLGEVQPLQVSPERQLFKDEFVRSLEAYSAASKTLLDPVDTGEDTVPTAFKDLATASEGLENVTRQAAEIQPADGGISTMNVAASTFAVSTGPVVVAPPEKVLPLMDRHTYDDPGGENMISLLAESTRTATTYREVPGNESTPTVEAGEGRMFFLVAVKSTNLGHKGDSDLYTIETPARDAFVLEYGGTTAAPLDVPPFTTLGESFDKKPLERYESLKGYLYFDVPDTFEVSGATLRADLGYAGTPAWILDDGSGDAEAV</sequence>
<proteinExistence type="predicted"/>
<accession>A0A1M4ML63</accession>
<dbReference type="EMBL" id="FMID01000036">
    <property type="protein sequence ID" value="SCL75606.1"/>
    <property type="molecule type" value="Genomic_DNA"/>
</dbReference>
<dbReference type="RefSeq" id="WP_256712679.1">
    <property type="nucleotide sequence ID" value="NZ_FMID01000036.1"/>
</dbReference>